<dbReference type="Gene3D" id="3.90.1200.10">
    <property type="match status" value="1"/>
</dbReference>
<accession>A0AA38RQ59</accession>
<name>A0AA38RQ59_9PEZI</name>
<dbReference type="InterPro" id="IPR011009">
    <property type="entry name" value="Kinase-like_dom_sf"/>
</dbReference>
<dbReference type="Pfam" id="PF01636">
    <property type="entry name" value="APH"/>
    <property type="match status" value="2"/>
</dbReference>
<dbReference type="InterPro" id="IPR002575">
    <property type="entry name" value="Aminoglycoside_PTrfase"/>
</dbReference>
<feature type="region of interest" description="Disordered" evidence="1">
    <location>
        <begin position="300"/>
        <end position="402"/>
    </location>
</feature>
<dbReference type="SUPFAM" id="SSF56112">
    <property type="entry name" value="Protein kinase-like (PK-like)"/>
    <property type="match status" value="2"/>
</dbReference>
<dbReference type="EMBL" id="JANBVO010000012">
    <property type="protein sequence ID" value="KAJ9148455.1"/>
    <property type="molecule type" value="Genomic_DNA"/>
</dbReference>
<organism evidence="3 4">
    <name type="scientific">Pleurostoma richardsiae</name>
    <dbReference type="NCBI Taxonomy" id="41990"/>
    <lineage>
        <taxon>Eukaryota</taxon>
        <taxon>Fungi</taxon>
        <taxon>Dikarya</taxon>
        <taxon>Ascomycota</taxon>
        <taxon>Pezizomycotina</taxon>
        <taxon>Sordariomycetes</taxon>
        <taxon>Sordariomycetidae</taxon>
        <taxon>Calosphaeriales</taxon>
        <taxon>Pleurostomataceae</taxon>
        <taxon>Pleurostoma</taxon>
    </lineage>
</organism>
<evidence type="ECO:0000259" key="2">
    <source>
        <dbReference type="Pfam" id="PF01636"/>
    </source>
</evidence>
<reference evidence="3" key="1">
    <citation type="submission" date="2022-07" db="EMBL/GenBank/DDBJ databases">
        <title>Fungi with potential for degradation of polypropylene.</title>
        <authorList>
            <person name="Gostincar C."/>
        </authorList>
    </citation>
    <scope>NUCLEOTIDE SEQUENCE</scope>
    <source>
        <strain evidence="3">EXF-13308</strain>
    </source>
</reference>
<keyword evidence="4" id="KW-1185">Reference proteome</keyword>
<keyword evidence="3" id="KW-0418">Kinase</keyword>
<dbReference type="Gene3D" id="3.30.200.20">
    <property type="entry name" value="Phosphorylase Kinase, domain 1"/>
    <property type="match status" value="1"/>
</dbReference>
<comment type="caution">
    <text evidence="3">The sequence shown here is derived from an EMBL/GenBank/DDBJ whole genome shotgun (WGS) entry which is preliminary data.</text>
</comment>
<dbReference type="Proteomes" id="UP001174694">
    <property type="component" value="Unassembled WGS sequence"/>
</dbReference>
<dbReference type="PANTHER" id="PTHR21310">
    <property type="entry name" value="AMINOGLYCOSIDE PHOSPHOTRANSFERASE-RELATED-RELATED"/>
    <property type="match status" value="1"/>
</dbReference>
<evidence type="ECO:0000313" key="4">
    <source>
        <dbReference type="Proteomes" id="UP001174694"/>
    </source>
</evidence>
<feature type="compositionally biased region" description="Acidic residues" evidence="1">
    <location>
        <begin position="370"/>
        <end position="400"/>
    </location>
</feature>
<evidence type="ECO:0000256" key="1">
    <source>
        <dbReference type="SAM" id="MobiDB-lite"/>
    </source>
</evidence>
<dbReference type="InterPro" id="IPR051678">
    <property type="entry name" value="AGP_Transferase"/>
</dbReference>
<protein>
    <submittedName>
        <fullName evidence="3">Kinase-like protein</fullName>
    </submittedName>
</protein>
<dbReference type="AlphaFoldDB" id="A0AA38RQ59"/>
<feature type="compositionally biased region" description="Basic and acidic residues" evidence="1">
    <location>
        <begin position="338"/>
        <end position="359"/>
    </location>
</feature>
<feature type="domain" description="Aminoglycoside phosphotransferase" evidence="2">
    <location>
        <begin position="396"/>
        <end position="458"/>
    </location>
</feature>
<sequence length="581" mass="64648">MAQQNDLSGLKWVRTLWGLEPRWTSEPDERAIEETVRNTLNISPPCKAKFLAQGAFNKLYIVESSAKDVVARVTLPIEPTWKTLSEVATLRWVAQNTSLPVPRVLAYNADRSNPIGFEWIIMEKMPGKPWADAWRDLSMPAKQDVVRQIARFCSDTFQNQMRGIGSLFPDSNSLQGIPLGALEEANLTTADTSSSGSQRTAQTLGGIDSSGVHPKFCVQKMISTSFITASASLDVPRGPFQTSRQWLTARLDLAEADYRRRLSLVQKRGSGDVSPGTDLPAAGEAEHGSPLEAIGRAKPGAAEGIHPSSQVTAEEETPGTTEAMRVATTEQVEGQGDGEDREKLHKDTNDTDHLAKYEDGNTNDIGIGELDQDEDEAGEASDDDEDTDSEEEDEEEDPEDLGNSLTIVAKLREQLDNFFPCGGPEPEPTVIFHDDLNRHNILIDEKGALAAVVDWECISALPLPVACQYPAFLQGKPNHTEPIKSQYQHDENGEVNELYWEHLEFWELTQLRRFFLDEMRKIQPRWVDIFASSQRQRDYVLAVEASDDVFMLRRLLSWLNDLESGAPDVQGLEERIDSASL</sequence>
<dbReference type="GO" id="GO:0016301">
    <property type="term" value="F:kinase activity"/>
    <property type="evidence" value="ECO:0007669"/>
    <property type="project" value="UniProtKB-KW"/>
</dbReference>
<feature type="region of interest" description="Disordered" evidence="1">
    <location>
        <begin position="266"/>
        <end position="286"/>
    </location>
</feature>
<evidence type="ECO:0000313" key="3">
    <source>
        <dbReference type="EMBL" id="KAJ9148455.1"/>
    </source>
</evidence>
<keyword evidence="3" id="KW-0808">Transferase</keyword>
<proteinExistence type="predicted"/>
<feature type="domain" description="Aminoglycoside phosphotransferase" evidence="2">
    <location>
        <begin position="48"/>
        <end position="152"/>
    </location>
</feature>
<dbReference type="PANTHER" id="PTHR21310:SF13">
    <property type="entry name" value="AMINOGLYCOSIDE PHOSPHOTRANSFERASE DOMAIN-CONTAINING PROTEIN"/>
    <property type="match status" value="1"/>
</dbReference>
<gene>
    <name evidence="3" type="ORF">NKR23_g4934</name>
</gene>